<feature type="transmembrane region" description="Helical" evidence="1">
    <location>
        <begin position="282"/>
        <end position="301"/>
    </location>
</feature>
<dbReference type="PANTHER" id="PTHR19862:SF14">
    <property type="entry name" value="WD REPEAT-CONTAINING PROTEIN 48"/>
    <property type="match status" value="1"/>
</dbReference>
<keyword evidence="1" id="KW-0812">Transmembrane</keyword>
<reference evidence="4" key="1">
    <citation type="journal article" date="2016" name="Nat. Commun.">
        <title>The Gonium pectorale genome demonstrates co-option of cell cycle regulation during the evolution of multicellularity.</title>
        <authorList>
            <person name="Hanschen E.R."/>
            <person name="Marriage T.N."/>
            <person name="Ferris P.J."/>
            <person name="Hamaji T."/>
            <person name="Toyoda A."/>
            <person name="Fujiyama A."/>
            <person name="Neme R."/>
            <person name="Noguchi H."/>
            <person name="Minakuchi Y."/>
            <person name="Suzuki M."/>
            <person name="Kawai-Toyooka H."/>
            <person name="Smith D.R."/>
            <person name="Sparks H."/>
            <person name="Anderson J."/>
            <person name="Bakaric R."/>
            <person name="Luria V."/>
            <person name="Karger A."/>
            <person name="Kirschner M.W."/>
            <person name="Durand P.M."/>
            <person name="Michod R.E."/>
            <person name="Nozaki H."/>
            <person name="Olson B.J."/>
        </authorList>
    </citation>
    <scope>NUCLEOTIDE SEQUENCE [LARGE SCALE GENOMIC DNA]</scope>
    <source>
        <strain evidence="4">NIES-2863</strain>
    </source>
</reference>
<evidence type="ECO:0000313" key="4">
    <source>
        <dbReference type="Proteomes" id="UP000075714"/>
    </source>
</evidence>
<proteinExistence type="predicted"/>
<feature type="transmembrane region" description="Helical" evidence="1">
    <location>
        <begin position="66"/>
        <end position="87"/>
    </location>
</feature>
<feature type="domain" description="TRP C-terminal" evidence="2">
    <location>
        <begin position="352"/>
        <end position="482"/>
    </location>
</feature>
<name>A0A150G1A0_GONPE</name>
<feature type="transmembrane region" description="Helical" evidence="1">
    <location>
        <begin position="131"/>
        <end position="151"/>
    </location>
</feature>
<dbReference type="Pfam" id="PF06011">
    <property type="entry name" value="TRP"/>
    <property type="match status" value="1"/>
</dbReference>
<feature type="transmembrane region" description="Helical" evidence="1">
    <location>
        <begin position="313"/>
        <end position="334"/>
    </location>
</feature>
<feature type="transmembrane region" description="Helical" evidence="1">
    <location>
        <begin position="461"/>
        <end position="481"/>
    </location>
</feature>
<dbReference type="PANTHER" id="PTHR19862">
    <property type="entry name" value="WD REPEAT-CONTAINING PROTEIN 48"/>
    <property type="match status" value="1"/>
</dbReference>
<evidence type="ECO:0000313" key="3">
    <source>
        <dbReference type="EMBL" id="KXZ43649.1"/>
    </source>
</evidence>
<dbReference type="AlphaFoldDB" id="A0A150G1A0"/>
<accession>A0A150G1A0</accession>
<protein>
    <recommendedName>
        <fullName evidence="2">TRP C-terminal domain-containing protein</fullName>
    </recommendedName>
</protein>
<dbReference type="GO" id="GO:0000724">
    <property type="term" value="P:double-strand break repair via homologous recombination"/>
    <property type="evidence" value="ECO:0007669"/>
    <property type="project" value="TreeGrafter"/>
</dbReference>
<keyword evidence="1" id="KW-0472">Membrane</keyword>
<evidence type="ECO:0000256" key="1">
    <source>
        <dbReference type="SAM" id="Phobius"/>
    </source>
</evidence>
<feature type="transmembrane region" description="Helical" evidence="1">
    <location>
        <begin position="428"/>
        <end position="449"/>
    </location>
</feature>
<evidence type="ECO:0000259" key="2">
    <source>
        <dbReference type="Pfam" id="PF06011"/>
    </source>
</evidence>
<feature type="transmembrane region" description="Helical" evidence="1">
    <location>
        <begin position="204"/>
        <end position="229"/>
    </location>
</feature>
<keyword evidence="1" id="KW-1133">Transmembrane helix</keyword>
<dbReference type="Proteomes" id="UP000075714">
    <property type="component" value="Unassembled WGS sequence"/>
</dbReference>
<gene>
    <name evidence="3" type="ORF">GPECTOR_84g325</name>
</gene>
<feature type="transmembrane region" description="Helical" evidence="1">
    <location>
        <begin position="397"/>
        <end position="416"/>
    </location>
</feature>
<feature type="transmembrane region" description="Helical" evidence="1">
    <location>
        <begin position="99"/>
        <end position="119"/>
    </location>
</feature>
<comment type="caution">
    <text evidence="3">The sequence shown here is derived from an EMBL/GenBank/DDBJ whole genome shotgun (WGS) entry which is preliminary data.</text>
</comment>
<organism evidence="3 4">
    <name type="scientific">Gonium pectorale</name>
    <name type="common">Green alga</name>
    <dbReference type="NCBI Taxonomy" id="33097"/>
    <lineage>
        <taxon>Eukaryota</taxon>
        <taxon>Viridiplantae</taxon>
        <taxon>Chlorophyta</taxon>
        <taxon>core chlorophytes</taxon>
        <taxon>Chlorophyceae</taxon>
        <taxon>CS clade</taxon>
        <taxon>Chlamydomonadales</taxon>
        <taxon>Volvocaceae</taxon>
        <taxon>Gonium</taxon>
    </lineage>
</organism>
<dbReference type="InterPro" id="IPR051246">
    <property type="entry name" value="WDR48"/>
</dbReference>
<dbReference type="InterPro" id="IPR010308">
    <property type="entry name" value="TRP_C"/>
</dbReference>
<dbReference type="EMBL" id="LSYV01000085">
    <property type="protein sequence ID" value="KXZ43649.1"/>
    <property type="molecule type" value="Genomic_DNA"/>
</dbReference>
<sequence>MALVLYTLFTNLDENYSDEEEHDQQATPDIVKVLALQVAIVHAQYYIIIMRLPVDYPSDLAKLSGALSAVTGAESAIAFSYSCFFPADASDGQAQTQLLGALLVPFAVIAASMIIWGASSNFYRVLSQADATLGLPTQLWVLGVIAVFILYPGWAQAALSVFACYKIDDGQTGFYPQNQKATWRHGYWVRDMSQQCYTGVHLRLYVPIGIAAVITLCFGPPLASLLLLWRRRDELGSKNVRQRYSFLYIRYKPRFFWWESVLMLEELALVAVEVFGRGLKSVTHQILVMLTAFTVISAINVACKPNRLKITALLEFMSMTVLSLTVSLSLFFAIDEGLSAADEGGCRDELGSKNVRQRYSFLYIRYKPRFFWWESVLMLEELALVAVEVFGRGLKSVTHQILVMLTAFTVISAINVACKPNRLKITALLEFMSMTVLSLTVSLSLFFAIDEGLSAADERPVGAIILAINVVLLVTFLGVLLRGTWVKLKGAALRAHNRAMAALVRRRGHRGARKAVSAGGDGAVALARPHL</sequence>
<dbReference type="GO" id="GO:0043130">
    <property type="term" value="F:ubiquitin binding"/>
    <property type="evidence" value="ECO:0007669"/>
    <property type="project" value="TreeGrafter"/>
</dbReference>
<keyword evidence="4" id="KW-1185">Reference proteome</keyword>